<organism evidence="8 9">
    <name type="scientific">Toxoplasma gondii FOU</name>
    <dbReference type="NCBI Taxonomy" id="943167"/>
    <lineage>
        <taxon>Eukaryota</taxon>
        <taxon>Sar</taxon>
        <taxon>Alveolata</taxon>
        <taxon>Apicomplexa</taxon>
        <taxon>Conoidasida</taxon>
        <taxon>Coccidia</taxon>
        <taxon>Eucoccidiorida</taxon>
        <taxon>Eimeriorina</taxon>
        <taxon>Sarcocystidae</taxon>
        <taxon>Toxoplasma</taxon>
    </lineage>
</organism>
<feature type="compositionally biased region" description="Basic and acidic residues" evidence="5">
    <location>
        <begin position="760"/>
        <end position="772"/>
    </location>
</feature>
<accession>A0A086KSQ0</accession>
<dbReference type="VEuPathDB" id="ToxoDB:TGFOU_221500"/>
<name>A0A086KSQ0_TOXGO</name>
<feature type="compositionally biased region" description="Basic and acidic residues" evidence="5">
    <location>
        <begin position="816"/>
        <end position="827"/>
    </location>
</feature>
<comment type="similarity">
    <text evidence="1">Belongs to the protein-tyrosine phosphatase family. Non-receptor class dual specificity subfamily.</text>
</comment>
<dbReference type="PROSITE" id="PS50054">
    <property type="entry name" value="TYR_PHOSPHATASE_DUAL"/>
    <property type="match status" value="1"/>
</dbReference>
<comment type="caution">
    <text evidence="8">The sequence shown here is derived from an EMBL/GenBank/DDBJ whole genome shotgun (WGS) entry which is preliminary data.</text>
</comment>
<feature type="compositionally biased region" description="Basic and acidic residues" evidence="5">
    <location>
        <begin position="375"/>
        <end position="389"/>
    </location>
</feature>
<feature type="compositionally biased region" description="Low complexity" evidence="5">
    <location>
        <begin position="693"/>
        <end position="707"/>
    </location>
</feature>
<dbReference type="InterPro" id="IPR020422">
    <property type="entry name" value="TYR_PHOSPHATASE_DUAL_dom"/>
</dbReference>
<feature type="compositionally biased region" description="Basic and acidic residues" evidence="5">
    <location>
        <begin position="282"/>
        <end position="309"/>
    </location>
</feature>
<feature type="compositionally biased region" description="Low complexity" evidence="5">
    <location>
        <begin position="872"/>
        <end position="884"/>
    </location>
</feature>
<dbReference type="Proteomes" id="UP000028838">
    <property type="component" value="Unassembled WGS sequence"/>
</dbReference>
<evidence type="ECO:0000256" key="5">
    <source>
        <dbReference type="SAM" id="MobiDB-lite"/>
    </source>
</evidence>
<feature type="compositionally biased region" description="Basic and acidic residues" evidence="5">
    <location>
        <begin position="722"/>
        <end position="746"/>
    </location>
</feature>
<feature type="compositionally biased region" description="Low complexity" evidence="5">
    <location>
        <begin position="828"/>
        <end position="837"/>
    </location>
</feature>
<dbReference type="PANTHER" id="PTHR10159:SF529">
    <property type="entry name" value="TYROSINE-PROTEIN PHOSPHATASE DOMAIN-CONTAINING PROTEIN"/>
    <property type="match status" value="1"/>
</dbReference>
<feature type="region of interest" description="Disordered" evidence="5">
    <location>
        <begin position="242"/>
        <end position="559"/>
    </location>
</feature>
<evidence type="ECO:0000313" key="9">
    <source>
        <dbReference type="Proteomes" id="UP000028838"/>
    </source>
</evidence>
<evidence type="ECO:0000256" key="4">
    <source>
        <dbReference type="ARBA" id="ARBA00022912"/>
    </source>
</evidence>
<dbReference type="PROSITE" id="PS50056">
    <property type="entry name" value="TYR_PHOSPHATASE_2"/>
    <property type="match status" value="1"/>
</dbReference>
<dbReference type="InterPro" id="IPR000340">
    <property type="entry name" value="Dual-sp_phosphatase_cat-dom"/>
</dbReference>
<feature type="compositionally biased region" description="Low complexity" evidence="5">
    <location>
        <begin position="623"/>
        <end position="634"/>
    </location>
</feature>
<feature type="compositionally biased region" description="Low complexity" evidence="5">
    <location>
        <begin position="242"/>
        <end position="251"/>
    </location>
</feature>
<feature type="domain" description="Tyrosine-protein phosphatase" evidence="6">
    <location>
        <begin position="20"/>
        <end position="193"/>
    </location>
</feature>
<dbReference type="AlphaFoldDB" id="A0A086KSQ0"/>
<feature type="compositionally biased region" description="Basic and acidic residues" evidence="5">
    <location>
        <begin position="423"/>
        <end position="484"/>
    </location>
</feature>
<evidence type="ECO:0000259" key="6">
    <source>
        <dbReference type="PROSITE" id="PS50054"/>
    </source>
</evidence>
<evidence type="ECO:0000256" key="1">
    <source>
        <dbReference type="ARBA" id="ARBA00008601"/>
    </source>
</evidence>
<evidence type="ECO:0000256" key="2">
    <source>
        <dbReference type="ARBA" id="ARBA00013064"/>
    </source>
</evidence>
<dbReference type="SMART" id="SM00195">
    <property type="entry name" value="DSPc"/>
    <property type="match status" value="1"/>
</dbReference>
<dbReference type="Pfam" id="PF00782">
    <property type="entry name" value="DSPc"/>
    <property type="match status" value="1"/>
</dbReference>
<dbReference type="SMR" id="A0A086KSQ0"/>
<feature type="compositionally biased region" description="Basic and acidic residues" evidence="5">
    <location>
        <begin position="888"/>
        <end position="945"/>
    </location>
</feature>
<gene>
    <name evidence="8" type="ORF">TGFOU_221500</name>
</gene>
<evidence type="ECO:0000256" key="3">
    <source>
        <dbReference type="ARBA" id="ARBA00022801"/>
    </source>
</evidence>
<dbReference type="EC" id="3.1.3.48" evidence="2"/>
<dbReference type="Gene3D" id="3.90.190.10">
    <property type="entry name" value="Protein tyrosine phosphatase superfamily"/>
    <property type="match status" value="1"/>
</dbReference>
<sequence>MRELVDVDDRVNACHMTHKNAAYPSLTFLFLENGPLCRNLPLLRQRQIAYVINCTPEVASGGVPNYHHPRQALSARGPGRASPLGDCVAPGAFRPLEYHRLDMVDNGTERLARHFERFWELMERVRIRESGNVLVHCNQGVSRSVAMVASYLIRFFKMSVEDAVALIQVNRPVAKPNDAFMRQLRELHADLKASGAYPENAVEFSLADARHDPDALLEHERRLASSRRAFAAAANAQAVAAASRRVVGPARPHTGPESVRVETAGRSEGGGGEEGVCASSLKDPDRRGEDDSRSSEEAEKNEGETRGRSEGVVIGPQFPAPGERVGENDFTGDDKEFSKVRKTEQIESVRREQEGGRCISFEKEDFVSPAGPWEQEEKRPGVEEDRLLSDEGETAPGGEKKRSRFRLSGTLSATAREGQAAQDKNDGERRTGENDLDRVTSDVEVDRRGVDQTEEHLEAEQEKAARREDEVLDTRKGKSREERNFQVNGEDSTRSRSRSPSVVVFSRSPSCSVSVEDRPRLKSPWVPPPLFGALPKKRCTESEPRLSTASASAASSSRCFRSAERLCACSSPGKKSLFSAPAANSKPEPEAPAATCASPLLHVGRKREREDACFPDSDRSRSLDLASAALASTDGTRRRASSDSSRESDADEVAFVKERRRPTRGRDGLVRRPSSRSVSADSEGEARGDAHCRSSGGAAGSSRCLGADGARTRRTSSSPSPERVRRREANSPVARWRDSREVANHRERGRRSRSSSGPRSEAESSRGAADARGRRRGSKRGNDKDRREWRTCRRVSCSDSEDGVRRQNGWTLARESLARRRAERESRQSSSRETSISSERETKQWNKDTERESEQCRRGEAVFRRCSRGEGVRVSGSEEGSGRSSHSKSPERDERNSFSRSPERDGRGSYSRSPERGRKDSHGRSRDRSRGDSHSGSRERSKTDVYFRSSSSSMLPERKRRATAEGRHCAATRRPVWRREKV</sequence>
<protein>
    <recommendedName>
        <fullName evidence="2">protein-tyrosine-phosphatase</fullName>
        <ecNumber evidence="2">3.1.3.48</ecNumber>
    </recommendedName>
</protein>
<feature type="compositionally biased region" description="Basic and acidic residues" evidence="5">
    <location>
        <begin position="607"/>
        <end position="622"/>
    </location>
</feature>
<dbReference type="CDD" id="cd14498">
    <property type="entry name" value="DSP"/>
    <property type="match status" value="1"/>
</dbReference>
<dbReference type="EMBL" id="AEYH02001750">
    <property type="protein sequence ID" value="KFG47418.1"/>
    <property type="molecule type" value="Genomic_DNA"/>
</dbReference>
<dbReference type="InterPro" id="IPR000387">
    <property type="entry name" value="Tyr_Pase_dom"/>
</dbReference>
<dbReference type="GO" id="GO:0005737">
    <property type="term" value="C:cytoplasm"/>
    <property type="evidence" value="ECO:0007669"/>
    <property type="project" value="TreeGrafter"/>
</dbReference>
<feature type="compositionally biased region" description="Basic and acidic residues" evidence="5">
    <location>
        <begin position="635"/>
        <end position="648"/>
    </location>
</feature>
<dbReference type="SUPFAM" id="SSF52799">
    <property type="entry name" value="(Phosphotyrosine protein) phosphatases II"/>
    <property type="match status" value="1"/>
</dbReference>
<feature type="compositionally biased region" description="Low complexity" evidence="5">
    <location>
        <begin position="545"/>
        <end position="559"/>
    </location>
</feature>
<dbReference type="GO" id="GO:0043409">
    <property type="term" value="P:negative regulation of MAPK cascade"/>
    <property type="evidence" value="ECO:0007669"/>
    <property type="project" value="TreeGrafter"/>
</dbReference>
<feature type="compositionally biased region" description="Basic and acidic residues" evidence="5">
    <location>
        <begin position="324"/>
        <end position="366"/>
    </location>
</feature>
<feature type="compositionally biased region" description="Basic and acidic residues" evidence="5">
    <location>
        <begin position="780"/>
        <end position="791"/>
    </location>
</feature>
<keyword evidence="3 8" id="KW-0378">Hydrolase</keyword>
<dbReference type="PANTHER" id="PTHR10159">
    <property type="entry name" value="DUAL SPECIFICITY PROTEIN PHOSPHATASE"/>
    <property type="match status" value="1"/>
</dbReference>
<feature type="compositionally biased region" description="Low complexity" evidence="5">
    <location>
        <begin position="498"/>
        <end position="514"/>
    </location>
</feature>
<keyword evidence="4" id="KW-0904">Protein phosphatase</keyword>
<dbReference type="GO" id="GO:0004725">
    <property type="term" value="F:protein tyrosine phosphatase activity"/>
    <property type="evidence" value="ECO:0007669"/>
    <property type="project" value="UniProtKB-EC"/>
</dbReference>
<feature type="region of interest" description="Disordered" evidence="5">
    <location>
        <begin position="577"/>
        <end position="982"/>
    </location>
</feature>
<evidence type="ECO:0000259" key="7">
    <source>
        <dbReference type="PROSITE" id="PS50056"/>
    </source>
</evidence>
<proteinExistence type="inferred from homology"/>
<evidence type="ECO:0000313" key="8">
    <source>
        <dbReference type="EMBL" id="KFG47418.1"/>
    </source>
</evidence>
<dbReference type="OrthoDB" id="2017893at2759"/>
<reference evidence="8 9" key="1">
    <citation type="submission" date="2014-07" db="EMBL/GenBank/DDBJ databases">
        <authorList>
            <person name="Sibley D."/>
            <person name="Venepally P."/>
            <person name="Karamycheva S."/>
            <person name="Hadjithomas M."/>
            <person name="Khan A."/>
            <person name="Brunk B."/>
            <person name="Roos D."/>
            <person name="Caler E."/>
            <person name="Lorenzi H."/>
        </authorList>
    </citation>
    <scope>NUCLEOTIDE SEQUENCE [LARGE SCALE GENOMIC DNA]</scope>
    <source>
        <strain evidence="8 9">FOU</strain>
    </source>
</reference>
<dbReference type="InterPro" id="IPR029021">
    <property type="entry name" value="Prot-tyrosine_phosphatase-like"/>
</dbReference>
<feature type="domain" description="Tyrosine specific protein phosphatases" evidence="7">
    <location>
        <begin position="116"/>
        <end position="172"/>
    </location>
</feature>
<feature type="compositionally biased region" description="Basic and acidic residues" evidence="5">
    <location>
        <begin position="838"/>
        <end position="871"/>
    </location>
</feature>